<organism evidence="3 4">
    <name type="scientific">Streptomyces halobius</name>
    <dbReference type="NCBI Taxonomy" id="2879846"/>
    <lineage>
        <taxon>Bacteria</taxon>
        <taxon>Bacillati</taxon>
        <taxon>Actinomycetota</taxon>
        <taxon>Actinomycetes</taxon>
        <taxon>Kitasatosporales</taxon>
        <taxon>Streptomycetaceae</taxon>
        <taxon>Streptomyces</taxon>
    </lineage>
</organism>
<accession>A0ABY4MGH0</accession>
<evidence type="ECO:0000256" key="2">
    <source>
        <dbReference type="SAM" id="SignalP"/>
    </source>
</evidence>
<dbReference type="EMBL" id="CP086322">
    <property type="protein sequence ID" value="UQA96890.1"/>
    <property type="molecule type" value="Genomic_DNA"/>
</dbReference>
<feature type="region of interest" description="Disordered" evidence="1">
    <location>
        <begin position="179"/>
        <end position="203"/>
    </location>
</feature>
<dbReference type="Proteomes" id="UP000830115">
    <property type="component" value="Chromosome"/>
</dbReference>
<gene>
    <name evidence="3" type="ORF">K9S39_37960</name>
</gene>
<protein>
    <submittedName>
        <fullName evidence="3">Uncharacterized protein</fullName>
    </submittedName>
</protein>
<feature type="chain" id="PRO_5046329043" evidence="2">
    <location>
        <begin position="28"/>
        <end position="292"/>
    </location>
</feature>
<sequence>MPRIFKRLLAALVVLAALFGFISPAEAKPVRPVDLCATQVAAARQIGAEIRAHNAKPHVFRMPAQSAAAAAYNAEKASLEARRATVVAQLRACYQAMRALEDEDSGPLGLKAPTRRKLSDLEQAKKPVSSNWTAPPPPPNGKNWQVPKNSPIRQVYEVIRKGNPGRVGDIRLRGVARPQATDRDTAYPAASGRTIGSYNSGKPKVSPDHIVPLAELVQMRGFMKLTPRNMYVVARAPLNFQWLSKAANESKKSRSAAYVSGADPRWIREQVGLENETRKKLQEIIDQLLKSQ</sequence>
<name>A0ABY4MGH0_9ACTN</name>
<reference evidence="3" key="1">
    <citation type="submission" date="2021-10" db="EMBL/GenBank/DDBJ databases">
        <title>Streptomyces nigrumlapis sp.nov.,an antimicrobial producing actinobacterium isolated from Black Gobi rocks.</title>
        <authorList>
            <person name="Wen Y."/>
            <person name="Zhang W."/>
            <person name="Liu X.G."/>
        </authorList>
    </citation>
    <scope>NUCLEOTIDE SEQUENCE</scope>
    <source>
        <strain evidence="3">ST13-2-2</strain>
    </source>
</reference>
<feature type="region of interest" description="Disordered" evidence="1">
    <location>
        <begin position="104"/>
        <end position="147"/>
    </location>
</feature>
<evidence type="ECO:0000313" key="4">
    <source>
        <dbReference type="Proteomes" id="UP000830115"/>
    </source>
</evidence>
<evidence type="ECO:0000256" key="1">
    <source>
        <dbReference type="SAM" id="MobiDB-lite"/>
    </source>
</evidence>
<feature type="signal peptide" evidence="2">
    <location>
        <begin position="1"/>
        <end position="27"/>
    </location>
</feature>
<keyword evidence="4" id="KW-1185">Reference proteome</keyword>
<proteinExistence type="predicted"/>
<keyword evidence="2" id="KW-0732">Signal</keyword>
<evidence type="ECO:0000313" key="3">
    <source>
        <dbReference type="EMBL" id="UQA96890.1"/>
    </source>
</evidence>
<dbReference type="RefSeq" id="WP_248867809.1">
    <property type="nucleotide sequence ID" value="NZ_CP086322.1"/>
</dbReference>